<accession>A0A0D0CEZ2</accession>
<evidence type="ECO:0000313" key="2">
    <source>
        <dbReference type="Proteomes" id="UP000053593"/>
    </source>
</evidence>
<reference evidence="1 2" key="1">
    <citation type="submission" date="2014-04" db="EMBL/GenBank/DDBJ databases">
        <title>Evolutionary Origins and Diversification of the Mycorrhizal Mutualists.</title>
        <authorList>
            <consortium name="DOE Joint Genome Institute"/>
            <consortium name="Mycorrhizal Genomics Consortium"/>
            <person name="Kohler A."/>
            <person name="Kuo A."/>
            <person name="Nagy L.G."/>
            <person name="Floudas D."/>
            <person name="Copeland A."/>
            <person name="Barry K.W."/>
            <person name="Cichocki N."/>
            <person name="Veneault-Fourrey C."/>
            <person name="LaButti K."/>
            <person name="Lindquist E.A."/>
            <person name="Lipzen A."/>
            <person name="Lundell T."/>
            <person name="Morin E."/>
            <person name="Murat C."/>
            <person name="Riley R."/>
            <person name="Ohm R."/>
            <person name="Sun H."/>
            <person name="Tunlid A."/>
            <person name="Henrissat B."/>
            <person name="Grigoriev I.V."/>
            <person name="Hibbett D.S."/>
            <person name="Martin F."/>
        </authorList>
    </citation>
    <scope>NUCLEOTIDE SEQUENCE [LARGE SCALE GENOMIC DNA]</scope>
    <source>
        <strain evidence="1 2">FD-317 M1</strain>
    </source>
</reference>
<dbReference type="EMBL" id="KN834828">
    <property type="protein sequence ID" value="KIK53498.1"/>
    <property type="molecule type" value="Genomic_DNA"/>
</dbReference>
<sequence length="58" mass="6565">CPVKVIQHLINCSWQFMSAYQLGFTGKAAEWAVQKQKQHWPVSVQAMMQIESVLNTGS</sequence>
<keyword evidence="2" id="KW-1185">Reference proteome</keyword>
<dbReference type="OrthoDB" id="2449121at2759"/>
<dbReference type="HOGENOM" id="CLU_005726_10_0_1"/>
<organism evidence="1 2">
    <name type="scientific">Collybiopsis luxurians FD-317 M1</name>
    <dbReference type="NCBI Taxonomy" id="944289"/>
    <lineage>
        <taxon>Eukaryota</taxon>
        <taxon>Fungi</taxon>
        <taxon>Dikarya</taxon>
        <taxon>Basidiomycota</taxon>
        <taxon>Agaricomycotina</taxon>
        <taxon>Agaricomycetes</taxon>
        <taxon>Agaricomycetidae</taxon>
        <taxon>Agaricales</taxon>
        <taxon>Marasmiineae</taxon>
        <taxon>Omphalotaceae</taxon>
        <taxon>Collybiopsis</taxon>
        <taxon>Collybiopsis luxurians</taxon>
    </lineage>
</organism>
<dbReference type="AlphaFoldDB" id="A0A0D0CEZ2"/>
<gene>
    <name evidence="1" type="ORF">GYMLUDRAFT_178796</name>
</gene>
<dbReference type="Proteomes" id="UP000053593">
    <property type="component" value="Unassembled WGS sequence"/>
</dbReference>
<protein>
    <submittedName>
        <fullName evidence="1">Uncharacterized protein</fullName>
    </submittedName>
</protein>
<name>A0A0D0CEZ2_9AGAR</name>
<evidence type="ECO:0000313" key="1">
    <source>
        <dbReference type="EMBL" id="KIK53498.1"/>
    </source>
</evidence>
<feature type="non-terminal residue" evidence="1">
    <location>
        <position position="1"/>
    </location>
</feature>
<proteinExistence type="predicted"/>